<sequence>MATMALSTASAPAAVSARPSTSGRSSSLRVCGVGRGLSARGAAPLTTRRSAVVPVLALPEKEKTLTREAEPEEYWVSEAEKEGKISFEDPTAWIGITAIFFPFVFLLIAAAFGIVDLNP</sequence>
<feature type="transmembrane region" description="Helical" evidence="2">
    <location>
        <begin position="92"/>
        <end position="115"/>
    </location>
</feature>
<keyword evidence="2" id="KW-1133">Transmembrane helix</keyword>
<gene>
    <name evidence="3" type="ORF">TCHU04912_LOCUS3674</name>
</gene>
<dbReference type="EMBL" id="HBGG01007389">
    <property type="protein sequence ID" value="CAD9201441.1"/>
    <property type="molecule type" value="Transcribed_RNA"/>
</dbReference>
<keyword evidence="2" id="KW-0472">Membrane</keyword>
<keyword evidence="2" id="KW-0812">Transmembrane</keyword>
<accession>A0A7S1SK87</accession>
<dbReference type="PANTHER" id="PTHR36343:SF1">
    <property type="entry name" value="EXPRESSED PROTEIN"/>
    <property type="match status" value="1"/>
</dbReference>
<dbReference type="PANTHER" id="PTHR36343">
    <property type="entry name" value="EXPRESSED PROTEIN"/>
    <property type="match status" value="1"/>
</dbReference>
<feature type="region of interest" description="Disordered" evidence="1">
    <location>
        <begin position="1"/>
        <end position="27"/>
    </location>
</feature>
<dbReference type="AlphaFoldDB" id="A0A7S1SK87"/>
<reference evidence="3" key="1">
    <citation type="submission" date="2021-01" db="EMBL/GenBank/DDBJ databases">
        <authorList>
            <person name="Corre E."/>
            <person name="Pelletier E."/>
            <person name="Niang G."/>
            <person name="Scheremetjew M."/>
            <person name="Finn R."/>
            <person name="Kale V."/>
            <person name="Holt S."/>
            <person name="Cochrane G."/>
            <person name="Meng A."/>
            <person name="Brown T."/>
            <person name="Cohen L."/>
        </authorList>
    </citation>
    <scope>NUCLEOTIDE SEQUENCE</scope>
    <source>
        <strain evidence="3">PLY429</strain>
    </source>
</reference>
<protein>
    <submittedName>
        <fullName evidence="3">Uncharacterized protein</fullName>
    </submittedName>
</protein>
<dbReference type="GO" id="GO:0009507">
    <property type="term" value="C:chloroplast"/>
    <property type="evidence" value="ECO:0007669"/>
    <property type="project" value="TreeGrafter"/>
</dbReference>
<evidence type="ECO:0000256" key="2">
    <source>
        <dbReference type="SAM" id="Phobius"/>
    </source>
</evidence>
<evidence type="ECO:0000313" key="3">
    <source>
        <dbReference type="EMBL" id="CAD9201441.1"/>
    </source>
</evidence>
<name>A0A7S1SK87_9CHLO</name>
<organism evidence="3">
    <name type="scientific">Tetraselmis chuii</name>
    <dbReference type="NCBI Taxonomy" id="63592"/>
    <lineage>
        <taxon>Eukaryota</taxon>
        <taxon>Viridiplantae</taxon>
        <taxon>Chlorophyta</taxon>
        <taxon>core chlorophytes</taxon>
        <taxon>Chlorodendrophyceae</taxon>
        <taxon>Chlorodendrales</taxon>
        <taxon>Chlorodendraceae</taxon>
        <taxon>Tetraselmis</taxon>
    </lineage>
</organism>
<proteinExistence type="predicted"/>
<evidence type="ECO:0000256" key="1">
    <source>
        <dbReference type="SAM" id="MobiDB-lite"/>
    </source>
</evidence>